<dbReference type="Gene3D" id="3.10.450.50">
    <property type="match status" value="1"/>
</dbReference>
<gene>
    <name evidence="1" type="ORF">I3J27_22435</name>
</gene>
<dbReference type="RefSeq" id="WP_270160603.1">
    <property type="nucleotide sequence ID" value="NZ_CP089391.1"/>
</dbReference>
<organism evidence="1 2">
    <name type="scientific">Bradyrhizobium xenonodulans</name>
    <dbReference type="NCBI Taxonomy" id="2736875"/>
    <lineage>
        <taxon>Bacteria</taxon>
        <taxon>Pseudomonadati</taxon>
        <taxon>Pseudomonadota</taxon>
        <taxon>Alphaproteobacteria</taxon>
        <taxon>Hyphomicrobiales</taxon>
        <taxon>Nitrobacteraceae</taxon>
        <taxon>Bradyrhizobium</taxon>
    </lineage>
</organism>
<dbReference type="SUPFAM" id="SSF54427">
    <property type="entry name" value="NTF2-like"/>
    <property type="match status" value="1"/>
</dbReference>
<evidence type="ECO:0008006" key="3">
    <source>
        <dbReference type="Google" id="ProtNLM"/>
    </source>
</evidence>
<evidence type="ECO:0000313" key="2">
    <source>
        <dbReference type="Proteomes" id="UP001179614"/>
    </source>
</evidence>
<accession>A0ABY7MEJ8</accession>
<sequence>MESPGSLAERYVAVWNETDSERRKSQIADLWIPGGRHYVGERKVEGYDALDGRVRESHEKNVRDNANRFRAAGDARRVHDIVVFHWEMLPAGGEIVLARGLEFLVVDGSGKIVADYQFFPA</sequence>
<dbReference type="EMBL" id="CP089391">
    <property type="protein sequence ID" value="WBL75792.1"/>
    <property type="molecule type" value="Genomic_DNA"/>
</dbReference>
<evidence type="ECO:0000313" key="1">
    <source>
        <dbReference type="EMBL" id="WBL75792.1"/>
    </source>
</evidence>
<proteinExistence type="predicted"/>
<protein>
    <recommendedName>
        <fullName evidence="3">SnoaL-like domain-containing protein</fullName>
    </recommendedName>
</protein>
<name>A0ABY7MEJ8_9BRAD</name>
<keyword evidence="2" id="KW-1185">Reference proteome</keyword>
<dbReference type="InterPro" id="IPR032710">
    <property type="entry name" value="NTF2-like_dom_sf"/>
</dbReference>
<reference evidence="1" key="1">
    <citation type="submission" date="2021-12" db="EMBL/GenBank/DDBJ databases">
        <title>Bradyrhizobium xenonodulans sp. nov.</title>
        <authorList>
            <person name="Claassens R."/>
            <person name="Venter S.N."/>
            <person name="Beukes C.W."/>
            <person name="Stepkowski T."/>
            <person name="Steenkamp E.T."/>
        </authorList>
    </citation>
    <scope>NUCLEOTIDE SEQUENCE</scope>
    <source>
        <strain evidence="1">14AB</strain>
    </source>
</reference>
<dbReference type="Proteomes" id="UP001179614">
    <property type="component" value="Chromosome"/>
</dbReference>